<evidence type="ECO:0000256" key="8">
    <source>
        <dbReference type="ARBA" id="ARBA00023014"/>
    </source>
</evidence>
<dbReference type="GO" id="GO:0046872">
    <property type="term" value="F:metal ion binding"/>
    <property type="evidence" value="ECO:0007669"/>
    <property type="project" value="UniProtKB-KW"/>
</dbReference>
<reference evidence="12" key="1">
    <citation type="submission" date="2017-04" db="EMBL/GenBank/DDBJ databases">
        <title>Population genomics of picophytoplankton unveils novel chromosome hypervariability.</title>
        <authorList>
            <consortium name="DOE Joint Genome Institute"/>
            <person name="Blanc-Mathieu R."/>
            <person name="Krasovec M."/>
            <person name="Hebrard M."/>
            <person name="Yau S."/>
            <person name="Desgranges E."/>
            <person name="Martin J."/>
            <person name="Schackwitz W."/>
            <person name="Kuo A."/>
            <person name="Salin G."/>
            <person name="Donnadieu C."/>
            <person name="Desdevises Y."/>
            <person name="Sanchez-Ferandin S."/>
            <person name="Moreau H."/>
            <person name="Rivals E."/>
            <person name="Grigoriev I.V."/>
            <person name="Grimsley N."/>
            <person name="Eyre-Walker A."/>
            <person name="Piganeau G."/>
        </authorList>
    </citation>
    <scope>NUCLEOTIDE SEQUENCE [LARGE SCALE GENOMIC DNA]</scope>
    <source>
        <strain evidence="12">RCC 1115</strain>
    </source>
</reference>
<evidence type="ECO:0000256" key="2">
    <source>
        <dbReference type="ARBA" id="ARBA00022692"/>
    </source>
</evidence>
<dbReference type="GO" id="GO:0016491">
    <property type="term" value="F:oxidoreductase activity"/>
    <property type="evidence" value="ECO:0007669"/>
    <property type="project" value="UniProtKB-KW"/>
</dbReference>
<dbReference type="InterPro" id="IPR036922">
    <property type="entry name" value="Rieske_2Fe-2S_sf"/>
</dbReference>
<dbReference type="Pfam" id="PF00355">
    <property type="entry name" value="Rieske"/>
    <property type="match status" value="1"/>
</dbReference>
<keyword evidence="2" id="KW-0812">Transmembrane</keyword>
<dbReference type="GO" id="GO:0051537">
    <property type="term" value="F:2 iron, 2 sulfur cluster binding"/>
    <property type="evidence" value="ECO:0007669"/>
    <property type="project" value="UniProtKB-KW"/>
</dbReference>
<keyword evidence="8" id="KW-0411">Iron-sulfur</keyword>
<organism evidence="12">
    <name type="scientific">Ostreococcus tauri</name>
    <name type="common">Marine green alga</name>
    <dbReference type="NCBI Taxonomy" id="70448"/>
    <lineage>
        <taxon>Eukaryota</taxon>
        <taxon>Viridiplantae</taxon>
        <taxon>Chlorophyta</taxon>
        <taxon>Mamiellophyceae</taxon>
        <taxon>Mamiellales</taxon>
        <taxon>Bathycoccaceae</taxon>
        <taxon>Ostreococcus</taxon>
    </lineage>
</organism>
<dbReference type="PANTHER" id="PTHR21266">
    <property type="entry name" value="IRON-SULFUR DOMAIN CONTAINING PROTEIN"/>
    <property type="match status" value="1"/>
</dbReference>
<keyword evidence="4" id="KW-0479">Metal-binding</keyword>
<dbReference type="Proteomes" id="UP000195557">
    <property type="component" value="Unassembled WGS sequence"/>
</dbReference>
<feature type="region of interest" description="Disordered" evidence="10">
    <location>
        <begin position="1"/>
        <end position="66"/>
    </location>
</feature>
<name>A0A1Y5I7T9_OSTTA</name>
<evidence type="ECO:0000256" key="3">
    <source>
        <dbReference type="ARBA" id="ARBA00022714"/>
    </source>
</evidence>
<dbReference type="SUPFAM" id="SSF50022">
    <property type="entry name" value="ISP domain"/>
    <property type="match status" value="1"/>
</dbReference>
<dbReference type="eggNOG" id="ENOG502QQ8U">
    <property type="taxonomic scope" value="Eukaryota"/>
</dbReference>
<dbReference type="InterPro" id="IPR017941">
    <property type="entry name" value="Rieske_2Fe-2S"/>
</dbReference>
<feature type="compositionally biased region" description="Low complexity" evidence="10">
    <location>
        <begin position="1"/>
        <end position="19"/>
    </location>
</feature>
<feature type="compositionally biased region" description="Basic and acidic residues" evidence="10">
    <location>
        <begin position="22"/>
        <end position="33"/>
    </location>
</feature>
<evidence type="ECO:0000256" key="4">
    <source>
        <dbReference type="ARBA" id="ARBA00022723"/>
    </source>
</evidence>
<dbReference type="PANTHER" id="PTHR21266:SF32">
    <property type="entry name" value="CHOLESTEROL 7-DESATURASE NVD"/>
    <property type="match status" value="1"/>
</dbReference>
<keyword evidence="7" id="KW-0408">Iron</keyword>
<accession>A0A1Y5I7T9</accession>
<evidence type="ECO:0000256" key="1">
    <source>
        <dbReference type="ARBA" id="ARBA00004370"/>
    </source>
</evidence>
<feature type="compositionally biased region" description="Basic residues" evidence="10">
    <location>
        <begin position="34"/>
        <end position="43"/>
    </location>
</feature>
<dbReference type="SUPFAM" id="SSF55961">
    <property type="entry name" value="Bet v1-like"/>
    <property type="match status" value="1"/>
</dbReference>
<dbReference type="GO" id="GO:0005737">
    <property type="term" value="C:cytoplasm"/>
    <property type="evidence" value="ECO:0007669"/>
    <property type="project" value="TreeGrafter"/>
</dbReference>
<evidence type="ECO:0000313" key="12">
    <source>
        <dbReference type="EMBL" id="OUS45619.1"/>
    </source>
</evidence>
<dbReference type="PROSITE" id="PS51296">
    <property type="entry name" value="RIESKE"/>
    <property type="match status" value="1"/>
</dbReference>
<evidence type="ECO:0000259" key="11">
    <source>
        <dbReference type="PROSITE" id="PS51296"/>
    </source>
</evidence>
<dbReference type="GO" id="GO:0016020">
    <property type="term" value="C:membrane"/>
    <property type="evidence" value="ECO:0007669"/>
    <property type="project" value="UniProtKB-SubCell"/>
</dbReference>
<comment type="subcellular location">
    <subcellularLocation>
        <location evidence="1">Membrane</location>
    </subcellularLocation>
</comment>
<keyword evidence="9" id="KW-0472">Membrane</keyword>
<dbReference type="EMBL" id="KZ155787">
    <property type="protein sequence ID" value="OUS45619.1"/>
    <property type="molecule type" value="Genomic_DNA"/>
</dbReference>
<dbReference type="AlphaFoldDB" id="A0A1Y5I7T9"/>
<keyword evidence="5" id="KW-1133">Transmembrane helix</keyword>
<proteinExistence type="predicted"/>
<dbReference type="InterPro" id="IPR050584">
    <property type="entry name" value="Cholesterol_7-desaturase"/>
</dbReference>
<gene>
    <name evidence="12" type="ORF">BE221DRAFT_195223</name>
</gene>
<sequence length="571" mass="61840">MVTTVTTVMTVAGRTTTPRGGRRADAGRSDATRGRRVATRVRARSTTSMADDVASSTTSVSERATRGDGESFDWFSAWYPLRPTSFLDPDEPNELRVLGKKLVAYLDPTCGEWRVLEDSCPHRRAPLSLGYVQRDGALACRYHGWAFDGKDGKCVAIPMSVDEAAEKTACASPRSCATSYPCRVEDGILWVWPTSGADAALLSATTACATSLAAEGTLPGEWGMVELPVGYAPALENQFDPSHAEWLHAKYDENGQLSEKDNAGFVPMTDFSLRAETMNKDGFVVDHGGYNKSNVGVTASRVFTAPCSSRSEYLDAKGRKYLSAAILYAPTEPGRTLMFTKFQAHQSGAVQGAGARKVSPVDRLNALITAPAKGLFDFYLDTFTSDPKLVRVGLSHGSPPGSNAYYLGDQDILAMHGVEVEMELQNKPWKQSYYLPTPADAGVSTFRNWMDTHAGGKVRWAPGVVDDASKVKSEAEQFDRYHRHTKHCVACKTALNELGVLEERCMLASKALLASGLFLAVTGAAFDQQAPATIAACLAGASLVGAEKVRDMQHEFISSVPRRGVPRPKLW</sequence>
<keyword evidence="3" id="KW-0001">2Fe-2S</keyword>
<protein>
    <recommendedName>
        <fullName evidence="11">Rieske domain-containing protein</fullName>
    </recommendedName>
</protein>
<evidence type="ECO:0000256" key="5">
    <source>
        <dbReference type="ARBA" id="ARBA00022989"/>
    </source>
</evidence>
<evidence type="ECO:0000256" key="10">
    <source>
        <dbReference type="SAM" id="MobiDB-lite"/>
    </source>
</evidence>
<dbReference type="Gene3D" id="2.102.10.10">
    <property type="entry name" value="Rieske [2Fe-2S] iron-sulphur domain"/>
    <property type="match status" value="1"/>
</dbReference>
<evidence type="ECO:0000256" key="7">
    <source>
        <dbReference type="ARBA" id="ARBA00023004"/>
    </source>
</evidence>
<keyword evidence="6" id="KW-0560">Oxidoreductase</keyword>
<evidence type="ECO:0000256" key="9">
    <source>
        <dbReference type="ARBA" id="ARBA00023136"/>
    </source>
</evidence>
<feature type="domain" description="Rieske" evidence="11">
    <location>
        <begin position="78"/>
        <end position="191"/>
    </location>
</feature>
<evidence type="ECO:0000256" key="6">
    <source>
        <dbReference type="ARBA" id="ARBA00023002"/>
    </source>
</evidence>